<dbReference type="Pfam" id="PF09982">
    <property type="entry name" value="LpxR"/>
    <property type="match status" value="1"/>
</dbReference>
<sequence>MKTASLLFVSLALAPLFSHAKTLWSLTMDNDSMVTSDRDYSSGITLGFSTELESEPSYLSWFVKSSDRLYFGIDFGQKLWTPDDIESTNQKPNERPYAGLSYLDSHLASGDSNTYQNIHVLMGVMGRNAQADSTQTFVHDIIGSPKPRGWEHQIEESFVYQVGYSHQKLLSRSSGLLGETEISWTNRLELGNFRSELGSGVLFRWGDALGNSFGSIAIKYDNPAHQLRLDDGRSGWFLFSGLEARYRHNDITITGQRPDEKYPVSVTHFQSTAILGGLAHYKDVGASLTFSLKTPDFKEDQFDFHGTGSLSLFWLF</sequence>
<accession>A0AAV2VZE6</accession>
<dbReference type="InterPro" id="IPR037107">
    <property type="entry name" value="Put_OMP_sf"/>
</dbReference>
<dbReference type="RefSeq" id="WP_022613935.1">
    <property type="nucleotide sequence ID" value="NZ_LK391965.1"/>
</dbReference>
<dbReference type="InterPro" id="IPR018707">
    <property type="entry name" value="LpxR"/>
</dbReference>
<evidence type="ECO:0008006" key="4">
    <source>
        <dbReference type="Google" id="ProtNLM"/>
    </source>
</evidence>
<evidence type="ECO:0000313" key="3">
    <source>
        <dbReference type="Proteomes" id="UP000018211"/>
    </source>
</evidence>
<dbReference type="Proteomes" id="UP000018211">
    <property type="component" value="Unassembled WGS sequence"/>
</dbReference>
<proteinExistence type="predicted"/>
<keyword evidence="1" id="KW-0732">Signal</keyword>
<dbReference type="AlphaFoldDB" id="A0AAV2VZE6"/>
<gene>
    <name evidence="2" type="ORF">VIBNISOn1_970007</name>
</gene>
<feature type="chain" id="PRO_5043607038" description="Exonuclease" evidence="1">
    <location>
        <begin position="21"/>
        <end position="316"/>
    </location>
</feature>
<reference evidence="2 3" key="1">
    <citation type="journal article" date="2013" name="ISME J.">
        <title>Comparative genomics of pathogenic lineages of Vibrio nigripulchritudo identifies virulence-associated traits.</title>
        <authorList>
            <person name="Goudenege D."/>
            <person name="Labreuche Y."/>
            <person name="Krin E."/>
            <person name="Ansquer D."/>
            <person name="Mangenot S."/>
            <person name="Calteau A."/>
            <person name="Medigue C."/>
            <person name="Mazel D."/>
            <person name="Polz M.F."/>
            <person name="Le Roux F."/>
        </authorList>
    </citation>
    <scope>NUCLEOTIDE SEQUENCE [LARGE SCALE GENOMIC DNA]</scope>
    <source>
        <strain evidence="2 3">SOn1</strain>
    </source>
</reference>
<dbReference type="EMBL" id="CAOF01000194">
    <property type="protein sequence ID" value="CCO49989.1"/>
    <property type="molecule type" value="Genomic_DNA"/>
</dbReference>
<evidence type="ECO:0000313" key="2">
    <source>
        <dbReference type="EMBL" id="CCO49989.1"/>
    </source>
</evidence>
<feature type="signal peptide" evidence="1">
    <location>
        <begin position="1"/>
        <end position="20"/>
    </location>
</feature>
<dbReference type="Gene3D" id="2.40.128.140">
    <property type="entry name" value="Outer membrane protein"/>
    <property type="match status" value="1"/>
</dbReference>
<comment type="caution">
    <text evidence="2">The sequence shown here is derived from an EMBL/GenBank/DDBJ whole genome shotgun (WGS) entry which is preliminary data.</text>
</comment>
<organism evidence="2 3">
    <name type="scientific">Vibrio nigripulchritudo SOn1</name>
    <dbReference type="NCBI Taxonomy" id="1238450"/>
    <lineage>
        <taxon>Bacteria</taxon>
        <taxon>Pseudomonadati</taxon>
        <taxon>Pseudomonadota</taxon>
        <taxon>Gammaproteobacteria</taxon>
        <taxon>Vibrionales</taxon>
        <taxon>Vibrionaceae</taxon>
        <taxon>Vibrio</taxon>
    </lineage>
</organism>
<name>A0AAV2VZE6_9VIBR</name>
<evidence type="ECO:0000256" key="1">
    <source>
        <dbReference type="SAM" id="SignalP"/>
    </source>
</evidence>
<protein>
    <recommendedName>
        <fullName evidence="4">Exonuclease</fullName>
    </recommendedName>
</protein>